<organism evidence="4 5">
    <name type="scientific">Saitozyma podzolica</name>
    <dbReference type="NCBI Taxonomy" id="1890683"/>
    <lineage>
        <taxon>Eukaryota</taxon>
        <taxon>Fungi</taxon>
        <taxon>Dikarya</taxon>
        <taxon>Basidiomycota</taxon>
        <taxon>Agaricomycotina</taxon>
        <taxon>Tremellomycetes</taxon>
        <taxon>Tremellales</taxon>
        <taxon>Trimorphomycetaceae</taxon>
        <taxon>Saitozyma</taxon>
    </lineage>
</organism>
<dbReference type="PROSITE" id="PS00195">
    <property type="entry name" value="GLUTAREDOXIN_1"/>
    <property type="match status" value="1"/>
</dbReference>
<keyword evidence="1" id="KW-1015">Disulfide bond</keyword>
<evidence type="ECO:0000256" key="2">
    <source>
        <dbReference type="ARBA" id="ARBA00023284"/>
    </source>
</evidence>
<dbReference type="Proteomes" id="UP000279259">
    <property type="component" value="Unassembled WGS sequence"/>
</dbReference>
<dbReference type="CDD" id="cd03419">
    <property type="entry name" value="GRX_GRXh_1_2_like"/>
    <property type="match status" value="1"/>
</dbReference>
<dbReference type="GO" id="GO:0034599">
    <property type="term" value="P:cellular response to oxidative stress"/>
    <property type="evidence" value="ECO:0007669"/>
    <property type="project" value="TreeGrafter"/>
</dbReference>
<keyword evidence="2" id="KW-0676">Redox-active center</keyword>
<protein>
    <submittedName>
        <fullName evidence="4">Glutaredoxin</fullName>
    </submittedName>
</protein>
<comment type="caution">
    <text evidence="4">The sequence shown here is derived from an EMBL/GenBank/DDBJ whole genome shotgun (WGS) entry which is preliminary data.</text>
</comment>
<evidence type="ECO:0000256" key="1">
    <source>
        <dbReference type="ARBA" id="ARBA00023157"/>
    </source>
</evidence>
<dbReference type="PROSITE" id="PS51354">
    <property type="entry name" value="GLUTAREDOXIN_2"/>
    <property type="match status" value="1"/>
</dbReference>
<evidence type="ECO:0000313" key="5">
    <source>
        <dbReference type="Proteomes" id="UP000279259"/>
    </source>
</evidence>
<accession>A0A427YGS0</accession>
<dbReference type="Pfam" id="PF00462">
    <property type="entry name" value="Glutaredoxin"/>
    <property type="match status" value="1"/>
</dbReference>
<dbReference type="EMBL" id="RSCD01000011">
    <property type="protein sequence ID" value="RSH90351.1"/>
    <property type="molecule type" value="Genomic_DNA"/>
</dbReference>
<dbReference type="AlphaFoldDB" id="A0A427YGS0"/>
<dbReference type="Gene3D" id="3.40.30.10">
    <property type="entry name" value="Glutaredoxin"/>
    <property type="match status" value="1"/>
</dbReference>
<dbReference type="GO" id="GO:0005737">
    <property type="term" value="C:cytoplasm"/>
    <property type="evidence" value="ECO:0007669"/>
    <property type="project" value="TreeGrafter"/>
</dbReference>
<dbReference type="PANTHER" id="PTHR45694">
    <property type="entry name" value="GLUTAREDOXIN 2"/>
    <property type="match status" value="1"/>
</dbReference>
<dbReference type="InterPro" id="IPR002109">
    <property type="entry name" value="Glutaredoxin"/>
</dbReference>
<proteinExistence type="predicted"/>
<dbReference type="InterPro" id="IPR014025">
    <property type="entry name" value="Glutaredoxin_subgr"/>
</dbReference>
<keyword evidence="5" id="KW-1185">Reference proteome</keyword>
<dbReference type="PRINTS" id="PR00160">
    <property type="entry name" value="GLUTAREDOXIN"/>
</dbReference>
<dbReference type="SUPFAM" id="SSF52833">
    <property type="entry name" value="Thioredoxin-like"/>
    <property type="match status" value="1"/>
</dbReference>
<reference evidence="4 5" key="1">
    <citation type="submission" date="2018-11" db="EMBL/GenBank/DDBJ databases">
        <title>Genome sequence of Saitozyma podzolica DSM 27192.</title>
        <authorList>
            <person name="Aliyu H."/>
            <person name="Gorte O."/>
            <person name="Ochsenreither K."/>
        </authorList>
    </citation>
    <scope>NUCLEOTIDE SEQUENCE [LARGE SCALE GENOMIC DNA]</scope>
    <source>
        <strain evidence="4 5">DSM 27192</strain>
    </source>
</reference>
<feature type="domain" description="Glutaredoxin" evidence="3">
    <location>
        <begin position="59"/>
        <end position="123"/>
    </location>
</feature>
<evidence type="ECO:0000259" key="3">
    <source>
        <dbReference type="Pfam" id="PF00462"/>
    </source>
</evidence>
<dbReference type="InterPro" id="IPR011767">
    <property type="entry name" value="GLR_AS"/>
</dbReference>
<gene>
    <name evidence="4" type="primary">GRX2</name>
    <name evidence="4" type="ORF">EHS25_001685</name>
</gene>
<dbReference type="FunFam" id="3.40.30.10:FF:000276">
    <property type="entry name" value="Glutaredoxin 3"/>
    <property type="match status" value="1"/>
</dbReference>
<sequence length="143" mass="15608">MSAAVRRLAAISSHLSRPQITLARNPLQLAKLGSSYSTQSPNMSGVKEVVDQAIKQNKVAVFGKSWCPYCQRAKAILAAVTKDSDLLYWDLDKREDGSDIQAYLKTLNGQGTVPHVYIQQEFIGGCSDLQAIPESKLKAKISA</sequence>
<evidence type="ECO:0000313" key="4">
    <source>
        <dbReference type="EMBL" id="RSH90351.1"/>
    </source>
</evidence>
<dbReference type="STRING" id="1890683.A0A427YGS0"/>
<dbReference type="GO" id="GO:0015038">
    <property type="term" value="F:glutathione disulfide oxidoreductase activity"/>
    <property type="evidence" value="ECO:0007669"/>
    <property type="project" value="TreeGrafter"/>
</dbReference>
<dbReference type="InterPro" id="IPR036249">
    <property type="entry name" value="Thioredoxin-like_sf"/>
</dbReference>
<dbReference type="GO" id="GO:0005634">
    <property type="term" value="C:nucleus"/>
    <property type="evidence" value="ECO:0007669"/>
    <property type="project" value="TreeGrafter"/>
</dbReference>
<dbReference type="PANTHER" id="PTHR45694:SF18">
    <property type="entry name" value="GLUTAREDOXIN-1-RELATED"/>
    <property type="match status" value="1"/>
</dbReference>
<dbReference type="OrthoDB" id="418495at2759"/>
<name>A0A427YGS0_9TREE</name>